<dbReference type="OrthoDB" id="412005at2759"/>
<sequence length="150" mass="15826">MAVDMAVRMAVGIAGYEAADIAGYIAGGSRVSNSSTTINPIVSEQPLYEGFPNAEVISITPHPSTPDSFEVFVRGYIQTSRMLDPRDSAGRRGDLSYLSPQIQAELGISHMAGCISGDTLRARVAANAEVTKGIFAIGSLTGDSVRLRGY</sequence>
<proteinExistence type="predicted"/>
<dbReference type="AlphaFoldDB" id="A0A3N4L580"/>
<protein>
    <submittedName>
        <fullName evidence="1">Uncharacterized protein</fullName>
    </submittedName>
</protein>
<keyword evidence="2" id="KW-1185">Reference proteome</keyword>
<dbReference type="Proteomes" id="UP000267821">
    <property type="component" value="Unassembled WGS sequence"/>
</dbReference>
<evidence type="ECO:0000313" key="2">
    <source>
        <dbReference type="Proteomes" id="UP000267821"/>
    </source>
</evidence>
<evidence type="ECO:0000313" key="1">
    <source>
        <dbReference type="EMBL" id="RPB18003.1"/>
    </source>
</evidence>
<dbReference type="STRING" id="1051890.A0A3N4L580"/>
<dbReference type="InParanoid" id="A0A3N4L580"/>
<dbReference type="EMBL" id="ML121770">
    <property type="protein sequence ID" value="RPB18003.1"/>
    <property type="molecule type" value="Genomic_DNA"/>
</dbReference>
<accession>A0A3N4L580</accession>
<gene>
    <name evidence="1" type="ORF">L211DRAFT_854590</name>
</gene>
<organism evidence="1 2">
    <name type="scientific">Terfezia boudieri ATCC MYA-4762</name>
    <dbReference type="NCBI Taxonomy" id="1051890"/>
    <lineage>
        <taxon>Eukaryota</taxon>
        <taxon>Fungi</taxon>
        <taxon>Dikarya</taxon>
        <taxon>Ascomycota</taxon>
        <taxon>Pezizomycotina</taxon>
        <taxon>Pezizomycetes</taxon>
        <taxon>Pezizales</taxon>
        <taxon>Pezizaceae</taxon>
        <taxon>Terfezia</taxon>
    </lineage>
</organism>
<reference evidence="1 2" key="1">
    <citation type="journal article" date="2018" name="Nat. Ecol. Evol.">
        <title>Pezizomycetes genomes reveal the molecular basis of ectomycorrhizal truffle lifestyle.</title>
        <authorList>
            <person name="Murat C."/>
            <person name="Payen T."/>
            <person name="Noel B."/>
            <person name="Kuo A."/>
            <person name="Morin E."/>
            <person name="Chen J."/>
            <person name="Kohler A."/>
            <person name="Krizsan K."/>
            <person name="Balestrini R."/>
            <person name="Da Silva C."/>
            <person name="Montanini B."/>
            <person name="Hainaut M."/>
            <person name="Levati E."/>
            <person name="Barry K.W."/>
            <person name="Belfiori B."/>
            <person name="Cichocki N."/>
            <person name="Clum A."/>
            <person name="Dockter R.B."/>
            <person name="Fauchery L."/>
            <person name="Guy J."/>
            <person name="Iotti M."/>
            <person name="Le Tacon F."/>
            <person name="Lindquist E.A."/>
            <person name="Lipzen A."/>
            <person name="Malagnac F."/>
            <person name="Mello A."/>
            <person name="Molinier V."/>
            <person name="Miyauchi S."/>
            <person name="Poulain J."/>
            <person name="Riccioni C."/>
            <person name="Rubini A."/>
            <person name="Sitrit Y."/>
            <person name="Splivallo R."/>
            <person name="Traeger S."/>
            <person name="Wang M."/>
            <person name="Zifcakova L."/>
            <person name="Wipf D."/>
            <person name="Zambonelli A."/>
            <person name="Paolocci F."/>
            <person name="Nowrousian M."/>
            <person name="Ottonello S."/>
            <person name="Baldrian P."/>
            <person name="Spatafora J.W."/>
            <person name="Henrissat B."/>
            <person name="Nagy L.G."/>
            <person name="Aury J.M."/>
            <person name="Wincker P."/>
            <person name="Grigoriev I.V."/>
            <person name="Bonfante P."/>
            <person name="Martin F.M."/>
        </authorList>
    </citation>
    <scope>NUCLEOTIDE SEQUENCE [LARGE SCALE GENOMIC DNA]</scope>
    <source>
        <strain evidence="1 2">ATCC MYA-4762</strain>
    </source>
</reference>
<name>A0A3N4L580_9PEZI</name>